<evidence type="ECO:0000313" key="7">
    <source>
        <dbReference type="EMBL" id="OLQ03963.1"/>
    </source>
</evidence>
<dbReference type="PANTHER" id="PTHR23359">
    <property type="entry name" value="NUCLEOTIDE KINASE"/>
    <property type="match status" value="1"/>
</dbReference>
<dbReference type="Gene3D" id="3.40.50.300">
    <property type="entry name" value="P-loop containing nucleotide triphosphate hydrolases"/>
    <property type="match status" value="1"/>
</dbReference>
<dbReference type="OrthoDB" id="429143at2759"/>
<gene>
    <name evidence="7" type="primary">PEPM</name>
    <name evidence="7" type="ORF">AK812_SmicGene13022</name>
</gene>
<evidence type="ECO:0000313" key="8">
    <source>
        <dbReference type="Proteomes" id="UP000186817"/>
    </source>
</evidence>
<keyword evidence="4" id="KW-0418">Kinase</keyword>
<dbReference type="EMBL" id="LSRX01000221">
    <property type="protein sequence ID" value="OLQ03963.1"/>
    <property type="molecule type" value="Genomic_DNA"/>
</dbReference>
<proteinExistence type="inferred from homology"/>
<dbReference type="InterPro" id="IPR039556">
    <property type="entry name" value="ICL/PEPM"/>
</dbReference>
<organism evidence="7 8">
    <name type="scientific">Symbiodinium microadriaticum</name>
    <name type="common">Dinoflagellate</name>
    <name type="synonym">Zooxanthella microadriatica</name>
    <dbReference type="NCBI Taxonomy" id="2951"/>
    <lineage>
        <taxon>Eukaryota</taxon>
        <taxon>Sar</taxon>
        <taxon>Alveolata</taxon>
        <taxon>Dinophyceae</taxon>
        <taxon>Suessiales</taxon>
        <taxon>Symbiodiniaceae</taxon>
        <taxon>Symbiodinium</taxon>
    </lineage>
</organism>
<evidence type="ECO:0000256" key="5">
    <source>
        <dbReference type="ARBA" id="ARBA00023235"/>
    </source>
</evidence>
<evidence type="ECO:0000256" key="2">
    <source>
        <dbReference type="ARBA" id="ARBA00022679"/>
    </source>
</evidence>
<protein>
    <recommendedName>
        <fullName evidence="6">phosphoenolpyruvate mutase</fullName>
        <ecNumber evidence="6">5.4.2.9</ecNumber>
    </recommendedName>
</protein>
<dbReference type="Pfam" id="PF00406">
    <property type="entry name" value="ADK"/>
    <property type="match status" value="1"/>
</dbReference>
<keyword evidence="3" id="KW-0547">Nucleotide-binding</keyword>
<dbReference type="InterPro" id="IPR040442">
    <property type="entry name" value="Pyrv_kinase-like_dom_sf"/>
</dbReference>
<dbReference type="InterPro" id="IPR012698">
    <property type="entry name" value="PEnolPyrv_PMutase_core"/>
</dbReference>
<keyword evidence="7" id="KW-0670">Pyruvate</keyword>
<comment type="similarity">
    <text evidence="1">Belongs to the adenylate kinase family.</text>
</comment>
<evidence type="ECO:0000256" key="3">
    <source>
        <dbReference type="ARBA" id="ARBA00022741"/>
    </source>
</evidence>
<evidence type="ECO:0000256" key="4">
    <source>
        <dbReference type="ARBA" id="ARBA00022777"/>
    </source>
</evidence>
<dbReference type="GO" id="GO:0050188">
    <property type="term" value="F:phosphoenolpyruvate mutase activity"/>
    <property type="evidence" value="ECO:0007669"/>
    <property type="project" value="UniProtKB-EC"/>
</dbReference>
<name>A0A1Q9E967_SYMMI</name>
<dbReference type="SUPFAM" id="SSF52540">
    <property type="entry name" value="P-loop containing nucleoside triphosphate hydrolases"/>
    <property type="match status" value="1"/>
</dbReference>
<comment type="caution">
    <text evidence="7">The sequence shown here is derived from an EMBL/GenBank/DDBJ whole genome shotgun (WGS) entry which is preliminary data.</text>
</comment>
<dbReference type="SUPFAM" id="SSF57774">
    <property type="entry name" value="Microbial and mitochondrial ADK, insert 'zinc finger' domain"/>
    <property type="match status" value="1"/>
</dbReference>
<dbReference type="InterPro" id="IPR015813">
    <property type="entry name" value="Pyrv/PenolPyrv_kinase-like_dom"/>
</dbReference>
<evidence type="ECO:0000256" key="1">
    <source>
        <dbReference type="ARBA" id="ARBA00007220"/>
    </source>
</evidence>
<reference evidence="7 8" key="1">
    <citation type="submission" date="2016-02" db="EMBL/GenBank/DDBJ databases">
        <title>Genome analysis of coral dinoflagellate symbionts highlights evolutionary adaptations to a symbiotic lifestyle.</title>
        <authorList>
            <person name="Aranda M."/>
            <person name="Li Y."/>
            <person name="Liew Y.J."/>
            <person name="Baumgarten S."/>
            <person name="Simakov O."/>
            <person name="Wilson M."/>
            <person name="Piel J."/>
            <person name="Ashoor H."/>
            <person name="Bougouffa S."/>
            <person name="Bajic V.B."/>
            <person name="Ryu T."/>
            <person name="Ravasi T."/>
            <person name="Bayer T."/>
            <person name="Micklem G."/>
            <person name="Kim H."/>
            <person name="Bhak J."/>
            <person name="Lajeunesse T.C."/>
            <person name="Voolstra C.R."/>
        </authorList>
    </citation>
    <scope>NUCLEOTIDE SEQUENCE [LARGE SCALE GENOMIC DNA]</scope>
    <source>
        <strain evidence="7 8">CCMP2467</strain>
    </source>
</reference>
<accession>A0A1Q9E967</accession>
<dbReference type="CDD" id="cd00377">
    <property type="entry name" value="ICL_PEPM"/>
    <property type="match status" value="1"/>
</dbReference>
<dbReference type="SUPFAM" id="SSF51621">
    <property type="entry name" value="Phosphoenolpyruvate/pyruvate domain"/>
    <property type="match status" value="1"/>
</dbReference>
<keyword evidence="8" id="KW-1185">Reference proteome</keyword>
<dbReference type="Gene3D" id="3.20.20.60">
    <property type="entry name" value="Phosphoenolpyruvate-binding domains"/>
    <property type="match status" value="1"/>
</dbReference>
<dbReference type="PROSITE" id="PS00113">
    <property type="entry name" value="ADENYLATE_KINASE"/>
    <property type="match status" value="1"/>
</dbReference>
<dbReference type="NCBIfam" id="TIGR02320">
    <property type="entry name" value="PEP_mutase"/>
    <property type="match status" value="1"/>
</dbReference>
<evidence type="ECO:0000256" key="6">
    <source>
        <dbReference type="ARBA" id="ARBA00024063"/>
    </source>
</evidence>
<dbReference type="GO" id="GO:0004017">
    <property type="term" value="F:AMP kinase activity"/>
    <property type="evidence" value="ECO:0007669"/>
    <property type="project" value="InterPro"/>
</dbReference>
<dbReference type="CDD" id="cd01428">
    <property type="entry name" value="ADK"/>
    <property type="match status" value="1"/>
</dbReference>
<dbReference type="PRINTS" id="PR00094">
    <property type="entry name" value="ADENYLTKNASE"/>
</dbReference>
<dbReference type="HAMAP" id="MF_00235">
    <property type="entry name" value="Adenylate_kinase_Adk"/>
    <property type="match status" value="1"/>
</dbReference>
<dbReference type="Proteomes" id="UP000186817">
    <property type="component" value="Unassembled WGS sequence"/>
</dbReference>
<dbReference type="InterPro" id="IPR036193">
    <property type="entry name" value="ADK_active_lid_dom_sf"/>
</dbReference>
<dbReference type="InterPro" id="IPR027417">
    <property type="entry name" value="P-loop_NTPase"/>
</dbReference>
<keyword evidence="2" id="KW-0808">Transferase</keyword>
<dbReference type="InterPro" id="IPR000850">
    <property type="entry name" value="Adenylat/UMP-CMP_kin"/>
</dbReference>
<dbReference type="AlphaFoldDB" id="A0A1Q9E967"/>
<sequence>MVNDVHCTRAELLRLAAKPALAVLQSVFADARRAPRDTIYQLERDSVNELFTLCALAPLLQTDWRVDYPDLLFCMDTSPAGAGLCAATLPRDTVKELWRYSEQKGYYTELLEPAGAILAAAGLDEDPGAAFVENLGDAHVVGLSLGFANVIIDRIVPTAGQKPQEEEIGVSQAYTDAALYEMIELDFAGMPLHWKLFNLFCLLCPKIYLWLLTVDIGIVFLMETSEIEDMIINCDELMMGIMPPECTKMLEVLKGYAKENRPQTHLPDALQKSLEALLGEEEECRRHQLARNWHCWTPALWAALIPRRLLGMLAVTSFFVFKYYVEHCLSILSFVFGPLPMLFPIDAEDQPIWEMPAGTRAMTLPGARRSRGSLAVLLLAPLFFRLRPSSGPTSGGVLEVGLWSGFCRESALGQVIAGPPAAGKGTQCEKIKDKYGFVHISTGDILRDNVKKETELGKKAKGYMDSGAQGAPRVPELVPSELIVDLVKDRLMQEDVKEKGCLLDGFPRAPDQAEAMVDAGLDVQKFLVIKVPDDTLVERGCGRLDPETGEIYHLKFRPPPEEIVDRLVHRSDDQEPLDLRGCQERGRGLPVTMLSRRGRAVAACLRRPRQLPSGSCLIKVSAVRSVTTAAARLPMLRAMVQEKRIVRVIEVHSGFSALVVDAASASRDGREVTFDCLWSSSLTSSAIKGKPDIETVTTSERLHIVDDVLEVSDKPILYDGDTGGAKEIFAFTVRKLERLGVSGVVIEDKCGLKQNSLFGTDRVQTLEDVDVFCDKIRTGKDAQVTSHFMIFARLEALIAGLGEEECLQRARAYVTKGGADGIMIHSKEKEGTDIFSFMKRWRQEFPDVPVIAVPTTYNHVTEDELQEAGINICIYANQLLRASYNAMLDTATKILQAGRAKEVDSQILPTKKMISLIDDNTEKSDC</sequence>
<dbReference type="Pfam" id="PF13714">
    <property type="entry name" value="PEP_mutase"/>
    <property type="match status" value="1"/>
</dbReference>
<dbReference type="InterPro" id="IPR033690">
    <property type="entry name" value="Adenylat_kinase_CS"/>
</dbReference>
<dbReference type="GO" id="GO:0005524">
    <property type="term" value="F:ATP binding"/>
    <property type="evidence" value="ECO:0007669"/>
    <property type="project" value="InterPro"/>
</dbReference>
<keyword evidence="5" id="KW-0413">Isomerase</keyword>
<dbReference type="EC" id="5.4.2.9" evidence="6"/>